<dbReference type="PANTHER" id="PTHR22930:SF221">
    <property type="entry name" value="NUCLEASE HARBI1"/>
    <property type="match status" value="1"/>
</dbReference>
<reference evidence="3" key="1">
    <citation type="journal article" date="2020" name="Genome Biol.">
        <title>Gamete binning: chromosome-level and haplotype-resolved genome assembly enabled by high-throughput single-cell sequencing of gamete genomes.</title>
        <authorList>
            <person name="Campoy J.A."/>
            <person name="Sun H."/>
            <person name="Goel M."/>
            <person name="Jiao W.-B."/>
            <person name="Folz-Donahue K."/>
            <person name="Wang N."/>
            <person name="Rubio M."/>
            <person name="Liu C."/>
            <person name="Kukat C."/>
            <person name="Ruiz D."/>
            <person name="Huettel B."/>
            <person name="Schneeberger K."/>
        </authorList>
    </citation>
    <scope>NUCLEOTIDE SEQUENCE [LARGE SCALE GENOMIC DNA]</scope>
    <source>
        <strain evidence="3">cv. Rojo Pasion</strain>
    </source>
</reference>
<dbReference type="AlphaFoldDB" id="A0A6J5XI47"/>
<accession>A0A6J5XI47</accession>
<dbReference type="Proteomes" id="UP000507245">
    <property type="component" value="Unassembled WGS sequence"/>
</dbReference>
<dbReference type="InterPro" id="IPR045249">
    <property type="entry name" value="HARBI1-like"/>
</dbReference>
<keyword evidence="3" id="KW-1185">Reference proteome</keyword>
<keyword evidence="1" id="KW-0812">Transmembrane</keyword>
<organism evidence="2 3">
    <name type="scientific">Prunus armeniaca</name>
    <name type="common">Apricot</name>
    <name type="synonym">Armeniaca vulgaris</name>
    <dbReference type="NCBI Taxonomy" id="36596"/>
    <lineage>
        <taxon>Eukaryota</taxon>
        <taxon>Viridiplantae</taxon>
        <taxon>Streptophyta</taxon>
        <taxon>Embryophyta</taxon>
        <taxon>Tracheophyta</taxon>
        <taxon>Spermatophyta</taxon>
        <taxon>Magnoliopsida</taxon>
        <taxon>eudicotyledons</taxon>
        <taxon>Gunneridae</taxon>
        <taxon>Pentapetalae</taxon>
        <taxon>rosids</taxon>
        <taxon>fabids</taxon>
        <taxon>Rosales</taxon>
        <taxon>Rosaceae</taxon>
        <taxon>Amygdaloideae</taxon>
        <taxon>Amygdaleae</taxon>
        <taxon>Prunus</taxon>
    </lineage>
</organism>
<dbReference type="OrthoDB" id="1676438at2759"/>
<protein>
    <submittedName>
        <fullName evidence="2">Uncharacterized protein</fullName>
    </submittedName>
</protein>
<keyword evidence="1" id="KW-1133">Transmembrane helix</keyword>
<feature type="transmembrane region" description="Helical" evidence="1">
    <location>
        <begin position="263"/>
        <end position="280"/>
    </location>
</feature>
<evidence type="ECO:0000256" key="1">
    <source>
        <dbReference type="SAM" id="Phobius"/>
    </source>
</evidence>
<keyword evidence="1" id="KW-0472">Membrane</keyword>
<proteinExistence type="predicted"/>
<evidence type="ECO:0000313" key="3">
    <source>
        <dbReference type="Proteomes" id="UP000507245"/>
    </source>
</evidence>
<name>A0A6J5XI47_PRUAR</name>
<dbReference type="PANTHER" id="PTHR22930">
    <property type="match status" value="1"/>
</dbReference>
<gene>
    <name evidence="2" type="ORF">ORAREDHAP_LOCUS36905</name>
</gene>
<sequence>MVEDVGNGPIIGEHNEEIPVEDQDDFGYPTNLNDTLEDIVDVEIDNKRKRDSKRPRVGVKVTKWLDSILPAIENRSSTFKSKDKVGCSIEEVMQVVEGIPKIVNDDDLFMKAADILTERKNRDMFIVLKQPNLDVAYKQENMSSSNSNGDNANSLTDDSDDEFYDLISIGCVLNGTRKVPTFKETVSRWFGIILEAISRMAIDFRSPSDPKFKRVPKKIKDDNQYWSYFKDCIEAINGTHVPVVVPRERQVPYISRNGITTQISWLYVILMCFTFSWVGWEGAAHNARIFMEALIELSDIIFRISNEEAKQEGKKKSSIIDIFIAMMHN</sequence>
<dbReference type="EMBL" id="CAEKKB010000006">
    <property type="protein sequence ID" value="CAB4313616.1"/>
    <property type="molecule type" value="Genomic_DNA"/>
</dbReference>
<evidence type="ECO:0000313" key="2">
    <source>
        <dbReference type="EMBL" id="CAB4313616.1"/>
    </source>
</evidence>